<evidence type="ECO:0000313" key="3">
    <source>
        <dbReference type="Proteomes" id="UP001209570"/>
    </source>
</evidence>
<feature type="region of interest" description="Disordered" evidence="1">
    <location>
        <begin position="509"/>
        <end position="557"/>
    </location>
</feature>
<feature type="region of interest" description="Disordered" evidence="1">
    <location>
        <begin position="1"/>
        <end position="22"/>
    </location>
</feature>
<evidence type="ECO:0000313" key="2">
    <source>
        <dbReference type="EMBL" id="KAJ0408486.1"/>
    </source>
</evidence>
<dbReference type="Proteomes" id="UP001209570">
    <property type="component" value="Unassembled WGS sequence"/>
</dbReference>
<comment type="caution">
    <text evidence="2">The sequence shown here is derived from an EMBL/GenBank/DDBJ whole genome shotgun (WGS) entry which is preliminary data.</text>
</comment>
<feature type="compositionally biased region" description="Low complexity" evidence="1">
    <location>
        <begin position="287"/>
        <end position="321"/>
    </location>
</feature>
<dbReference type="EMBL" id="JAKCXM010000011">
    <property type="protein sequence ID" value="KAJ0408486.1"/>
    <property type="molecule type" value="Genomic_DNA"/>
</dbReference>
<reference evidence="2" key="1">
    <citation type="submission" date="2021-12" db="EMBL/GenBank/DDBJ databases">
        <title>Prjna785345.</title>
        <authorList>
            <person name="Rujirawat T."/>
            <person name="Krajaejun T."/>
        </authorList>
    </citation>
    <scope>NUCLEOTIDE SEQUENCE</scope>
    <source>
        <strain evidence="2">Pi057C3</strain>
    </source>
</reference>
<name>A0AAD5QEH0_PYTIN</name>
<feature type="compositionally biased region" description="Acidic residues" evidence="1">
    <location>
        <begin position="538"/>
        <end position="548"/>
    </location>
</feature>
<protein>
    <submittedName>
        <fullName evidence="2">Uncharacterized protein</fullName>
    </submittedName>
</protein>
<evidence type="ECO:0000256" key="1">
    <source>
        <dbReference type="SAM" id="MobiDB-lite"/>
    </source>
</evidence>
<proteinExistence type="predicted"/>
<dbReference type="AlphaFoldDB" id="A0AAD5QEH0"/>
<organism evidence="2 3">
    <name type="scientific">Pythium insidiosum</name>
    <name type="common">Pythiosis disease agent</name>
    <dbReference type="NCBI Taxonomy" id="114742"/>
    <lineage>
        <taxon>Eukaryota</taxon>
        <taxon>Sar</taxon>
        <taxon>Stramenopiles</taxon>
        <taxon>Oomycota</taxon>
        <taxon>Peronosporomycetes</taxon>
        <taxon>Pythiales</taxon>
        <taxon>Pythiaceae</taxon>
        <taxon>Pythium</taxon>
    </lineage>
</organism>
<sequence length="557" mass="61151">MELNEEEEFGMSREPSCENDPVEVDHETSVKDHPDFAFLRPDALAAQLALRPEDPQCLPWLHTLPVEKDPLKWTFLEVLLRPDRAWLVIKELIATVCIGHGMVLTDETDSSMLFRKKVAQDSMAHGMMDMSTFQNLYVHIGVLPSKLRALHVGYVVSNDQSLLGGVMTTHLQSATTSDRMKALQRALDSLLAALQSTLTSQFLSASYLYMTTPENTGAVDSGDAIQLDPGYVRDIRRMFMREIKASMRELCIPLEEYAHTQEYACALLLGVLDPLLKKYNLELTAADSESEPSTAAAAAADDTASSSSPATPPKTAAADSAAPPPSTQDLLSDGKLYGEVITDMVQALWTKLQRERDDKVKQKIEEKRRQVAERVAAVQTLRVRALEAILQHPTAEVSSLKASTHGNKSALDVLLYDGTCVVNNVPARLHVTLGALVYRTMVPLFAKTTVVPLEDVAQVAQTSTLGIRMLGVSLKTGKCLTVATGVDIDLLFQLLLEVVEMHRRESARETAIGVEHTPETPELPPFNDPNLQKLIAQAEEEEKEDDNSAEGSPSASQ</sequence>
<feature type="region of interest" description="Disordered" evidence="1">
    <location>
        <begin position="287"/>
        <end position="329"/>
    </location>
</feature>
<gene>
    <name evidence="2" type="ORF">P43SY_006416</name>
</gene>
<accession>A0AAD5QEH0</accession>
<keyword evidence="3" id="KW-1185">Reference proteome</keyword>